<keyword evidence="1" id="KW-0472">Membrane</keyword>
<feature type="transmembrane region" description="Helical" evidence="1">
    <location>
        <begin position="258"/>
        <end position="278"/>
    </location>
</feature>
<dbReference type="InterPro" id="IPR009571">
    <property type="entry name" value="SUR7/Rim9-like_fungi"/>
</dbReference>
<keyword evidence="1" id="KW-1133">Transmembrane helix</keyword>
<dbReference type="PANTHER" id="PTHR28019:SF7">
    <property type="entry name" value="SUR7 PROTEIN"/>
    <property type="match status" value="1"/>
</dbReference>
<dbReference type="OrthoDB" id="4159154at2759"/>
<protein>
    <submittedName>
        <fullName evidence="2">Actin cortical patch SUR7/pH-response regulator pali</fullName>
    </submittedName>
</protein>
<reference evidence="2" key="1">
    <citation type="journal article" date="2021" name="Nat. Commun.">
        <title>Genetic determinants of endophytism in the Arabidopsis root mycobiome.</title>
        <authorList>
            <person name="Mesny F."/>
            <person name="Miyauchi S."/>
            <person name="Thiergart T."/>
            <person name="Pickel B."/>
            <person name="Atanasova L."/>
            <person name="Karlsson M."/>
            <person name="Huettel B."/>
            <person name="Barry K.W."/>
            <person name="Haridas S."/>
            <person name="Chen C."/>
            <person name="Bauer D."/>
            <person name="Andreopoulos W."/>
            <person name="Pangilinan J."/>
            <person name="LaButti K."/>
            <person name="Riley R."/>
            <person name="Lipzen A."/>
            <person name="Clum A."/>
            <person name="Drula E."/>
            <person name="Henrissat B."/>
            <person name="Kohler A."/>
            <person name="Grigoriev I.V."/>
            <person name="Martin F.M."/>
            <person name="Hacquard S."/>
        </authorList>
    </citation>
    <scope>NUCLEOTIDE SEQUENCE</scope>
    <source>
        <strain evidence="2">MPI-CAGE-CH-0243</strain>
    </source>
</reference>
<keyword evidence="3" id="KW-1185">Reference proteome</keyword>
<comment type="caution">
    <text evidence="2">The sequence shown here is derived from an EMBL/GenBank/DDBJ whole genome shotgun (WGS) entry which is preliminary data.</text>
</comment>
<dbReference type="Proteomes" id="UP000700596">
    <property type="component" value="Unassembled WGS sequence"/>
</dbReference>
<name>A0A9P9IJ57_9PLEO</name>
<dbReference type="InterPro" id="IPR052413">
    <property type="entry name" value="SUR7_domain"/>
</dbReference>
<dbReference type="GO" id="GO:0005886">
    <property type="term" value="C:plasma membrane"/>
    <property type="evidence" value="ECO:0007669"/>
    <property type="project" value="InterPro"/>
</dbReference>
<keyword evidence="1" id="KW-0812">Transmembrane</keyword>
<dbReference type="EMBL" id="JAGMWT010000008">
    <property type="protein sequence ID" value="KAH7124083.1"/>
    <property type="molecule type" value="Genomic_DNA"/>
</dbReference>
<evidence type="ECO:0000313" key="2">
    <source>
        <dbReference type="EMBL" id="KAH7124083.1"/>
    </source>
</evidence>
<organism evidence="2 3">
    <name type="scientific">Dendryphion nanum</name>
    <dbReference type="NCBI Taxonomy" id="256645"/>
    <lineage>
        <taxon>Eukaryota</taxon>
        <taxon>Fungi</taxon>
        <taxon>Dikarya</taxon>
        <taxon>Ascomycota</taxon>
        <taxon>Pezizomycotina</taxon>
        <taxon>Dothideomycetes</taxon>
        <taxon>Pleosporomycetidae</taxon>
        <taxon>Pleosporales</taxon>
        <taxon>Torulaceae</taxon>
        <taxon>Dendryphion</taxon>
    </lineage>
</organism>
<feature type="transmembrane region" description="Helical" evidence="1">
    <location>
        <begin position="213"/>
        <end position="238"/>
    </location>
</feature>
<dbReference type="AlphaFoldDB" id="A0A9P9IJ57"/>
<dbReference type="GO" id="GO:0051285">
    <property type="term" value="C:cell cortex of cell tip"/>
    <property type="evidence" value="ECO:0007669"/>
    <property type="project" value="TreeGrafter"/>
</dbReference>
<proteinExistence type="predicted"/>
<dbReference type="PANTHER" id="PTHR28019">
    <property type="entry name" value="CELL MEMBRANE PROTEIN YLR413W-RELATED"/>
    <property type="match status" value="1"/>
</dbReference>
<gene>
    <name evidence="2" type="ORF">B0J11DRAFT_530647</name>
</gene>
<evidence type="ECO:0000313" key="3">
    <source>
        <dbReference type="Proteomes" id="UP000700596"/>
    </source>
</evidence>
<dbReference type="Pfam" id="PF06687">
    <property type="entry name" value="SUR7"/>
    <property type="match status" value="1"/>
</dbReference>
<sequence>MRLLALLPLLTSTAALILTFLCLFAGSKPTLLQDYHLLTLNTSRLGYNLLNTTASTNTSNPFRNLWNDFRNNVNEEVNERIGDTAERLGIDDFYSLHMMNFCWGNYTPAPVGNATLKQSDIDKEVEKCSNRTAMFTWNPTATLEQKLNDTGLGITLEDLKWPDEIDTGITALQTLQKATFILYCLAIALIFVSLVAGLVAFFMSGRLSACVNVLLAVMAFVALGIASALVTAVIVRAAKEINKFTDDIGIEAHRGGKFLALTWAATGLVFVGMVVWCVEGCMGRRKREPKYVPKHG</sequence>
<dbReference type="GO" id="GO:0031505">
    <property type="term" value="P:fungal-type cell wall organization"/>
    <property type="evidence" value="ECO:0007669"/>
    <property type="project" value="TreeGrafter"/>
</dbReference>
<feature type="transmembrane region" description="Helical" evidence="1">
    <location>
        <begin position="180"/>
        <end position="201"/>
    </location>
</feature>
<accession>A0A9P9IJ57</accession>
<evidence type="ECO:0000256" key="1">
    <source>
        <dbReference type="SAM" id="Phobius"/>
    </source>
</evidence>